<gene>
    <name evidence="3" type="ORF">ENM11_05815</name>
</gene>
<sequence length="330" mass="36805">MVRVAVAGAGFWGVNHMRVLKDISGCEIVGVCDVDVSRAEKAARRFGIDSFFKDVDEMLKKVKPEAVTVCTPSTTHAEIALKVLDAGCDVLIEKPMASTLEEALRVVEKMNRSGNKVMVGFIERFNPAVQFAYNVIETGGIGEVLLFYSRRIGWWPERIGDTGVVKDTAIHDIDLVTWIFKDIPQTVYAMCGKLRHSYEDHAQIFLSYGRGKSALMEANWLTPRKKREMHITGENGVVTVRFIEQEVVVEKAEQLMIPNIRYSEPLRNELEHFIECVKAGRQPVVNAYDGLKASFIAECILSSSNLNKPVNPPDLLEKMGLKTLMAGGKS</sequence>
<dbReference type="Pfam" id="PF01408">
    <property type="entry name" value="GFO_IDH_MocA"/>
    <property type="match status" value="1"/>
</dbReference>
<evidence type="ECO:0000313" key="3">
    <source>
        <dbReference type="EMBL" id="HHK68651.1"/>
    </source>
</evidence>
<dbReference type="Gene3D" id="3.30.360.10">
    <property type="entry name" value="Dihydrodipicolinate Reductase, domain 2"/>
    <property type="match status" value="1"/>
</dbReference>
<feature type="domain" description="GFO/IDH/MocA-like oxidoreductase" evidence="2">
    <location>
        <begin position="131"/>
        <end position="238"/>
    </location>
</feature>
<dbReference type="SUPFAM" id="SSF51735">
    <property type="entry name" value="NAD(P)-binding Rossmann-fold domains"/>
    <property type="match status" value="1"/>
</dbReference>
<organism evidence="3">
    <name type="scientific">Caldiarchaeum subterraneum</name>
    <dbReference type="NCBI Taxonomy" id="311458"/>
    <lineage>
        <taxon>Archaea</taxon>
        <taxon>Nitrososphaerota</taxon>
        <taxon>Candidatus Caldarchaeales</taxon>
        <taxon>Candidatus Caldarchaeaceae</taxon>
        <taxon>Candidatus Caldarchaeum</taxon>
    </lineage>
</organism>
<dbReference type="PANTHER" id="PTHR43377:SF1">
    <property type="entry name" value="BILIVERDIN REDUCTASE A"/>
    <property type="match status" value="1"/>
</dbReference>
<dbReference type="GO" id="GO:0000166">
    <property type="term" value="F:nucleotide binding"/>
    <property type="evidence" value="ECO:0007669"/>
    <property type="project" value="InterPro"/>
</dbReference>
<evidence type="ECO:0000259" key="2">
    <source>
        <dbReference type="Pfam" id="PF22725"/>
    </source>
</evidence>
<dbReference type="InterPro" id="IPR000683">
    <property type="entry name" value="Gfo/Idh/MocA-like_OxRdtase_N"/>
</dbReference>
<dbReference type="InterPro" id="IPR051450">
    <property type="entry name" value="Gfo/Idh/MocA_Oxidoreductases"/>
</dbReference>
<protein>
    <submittedName>
        <fullName evidence="3">Gfo/Idh/MocA family oxidoreductase</fullName>
    </submittedName>
</protein>
<dbReference type="InterPro" id="IPR055170">
    <property type="entry name" value="GFO_IDH_MocA-like_dom"/>
</dbReference>
<proteinExistence type="predicted"/>
<accession>A0A7C5QDU9</accession>
<dbReference type="EMBL" id="DRWN01000047">
    <property type="protein sequence ID" value="HHK68651.1"/>
    <property type="molecule type" value="Genomic_DNA"/>
</dbReference>
<evidence type="ECO:0000259" key="1">
    <source>
        <dbReference type="Pfam" id="PF01408"/>
    </source>
</evidence>
<dbReference type="InterPro" id="IPR036291">
    <property type="entry name" value="NAD(P)-bd_dom_sf"/>
</dbReference>
<dbReference type="Gene3D" id="3.40.50.720">
    <property type="entry name" value="NAD(P)-binding Rossmann-like Domain"/>
    <property type="match status" value="1"/>
</dbReference>
<dbReference type="AlphaFoldDB" id="A0A7C5QDU9"/>
<feature type="domain" description="Gfo/Idh/MocA-like oxidoreductase N-terminal" evidence="1">
    <location>
        <begin position="2"/>
        <end position="121"/>
    </location>
</feature>
<dbReference type="PANTHER" id="PTHR43377">
    <property type="entry name" value="BILIVERDIN REDUCTASE A"/>
    <property type="match status" value="1"/>
</dbReference>
<comment type="caution">
    <text evidence="3">The sequence shown here is derived from an EMBL/GenBank/DDBJ whole genome shotgun (WGS) entry which is preliminary data.</text>
</comment>
<name>A0A7C5QDU9_CALS0</name>
<dbReference type="SUPFAM" id="SSF55347">
    <property type="entry name" value="Glyceraldehyde-3-phosphate dehydrogenase-like, C-terminal domain"/>
    <property type="match status" value="1"/>
</dbReference>
<reference evidence="3" key="1">
    <citation type="journal article" date="2020" name="mSystems">
        <title>Genome- and Community-Level Interaction Insights into Carbon Utilization and Element Cycling Functions of Hydrothermarchaeota in Hydrothermal Sediment.</title>
        <authorList>
            <person name="Zhou Z."/>
            <person name="Liu Y."/>
            <person name="Xu W."/>
            <person name="Pan J."/>
            <person name="Luo Z.H."/>
            <person name="Li M."/>
        </authorList>
    </citation>
    <scope>NUCLEOTIDE SEQUENCE [LARGE SCALE GENOMIC DNA]</scope>
    <source>
        <strain evidence="3">SpSt-1056</strain>
    </source>
</reference>
<dbReference type="Pfam" id="PF22725">
    <property type="entry name" value="GFO_IDH_MocA_C3"/>
    <property type="match status" value="1"/>
</dbReference>